<keyword evidence="4" id="KW-0808">Transferase</keyword>
<dbReference type="Pfam" id="PF01138">
    <property type="entry name" value="RNase_PH"/>
    <property type="match status" value="1"/>
</dbReference>
<proteinExistence type="predicted"/>
<evidence type="ECO:0000256" key="2">
    <source>
        <dbReference type="SAM" id="MobiDB-lite"/>
    </source>
</evidence>
<dbReference type="PANTHER" id="PTHR11252">
    <property type="entry name" value="POLYRIBONUCLEOTIDE NUCLEOTIDYLTRANSFERASE"/>
    <property type="match status" value="1"/>
</dbReference>
<comment type="caution">
    <text evidence="4">The sequence shown here is derived from an EMBL/GenBank/DDBJ whole genome shotgun (WGS) entry which is preliminary data.</text>
</comment>
<dbReference type="Gene3D" id="3.30.230.70">
    <property type="entry name" value="GHMP Kinase, N-terminal domain"/>
    <property type="match status" value="1"/>
</dbReference>
<keyword evidence="5" id="KW-1185">Reference proteome</keyword>
<dbReference type="GO" id="GO:0005739">
    <property type="term" value="C:mitochondrion"/>
    <property type="evidence" value="ECO:0007669"/>
    <property type="project" value="TreeGrafter"/>
</dbReference>
<organism evidence="4 5">
    <name type="scientific">Haematococcus lacustris</name>
    <name type="common">Green alga</name>
    <name type="synonym">Haematococcus pluvialis</name>
    <dbReference type="NCBI Taxonomy" id="44745"/>
    <lineage>
        <taxon>Eukaryota</taxon>
        <taxon>Viridiplantae</taxon>
        <taxon>Chlorophyta</taxon>
        <taxon>core chlorophytes</taxon>
        <taxon>Chlorophyceae</taxon>
        <taxon>CS clade</taxon>
        <taxon>Chlamydomonadales</taxon>
        <taxon>Haematococcaceae</taxon>
        <taxon>Haematococcus</taxon>
    </lineage>
</organism>
<feature type="region of interest" description="Disordered" evidence="2">
    <location>
        <begin position="94"/>
        <end position="120"/>
    </location>
</feature>
<dbReference type="GO" id="GO:0005829">
    <property type="term" value="C:cytosol"/>
    <property type="evidence" value="ECO:0007669"/>
    <property type="project" value="TreeGrafter"/>
</dbReference>
<name>A0A699ZNI1_HAELA</name>
<accession>A0A699ZNI1</accession>
<dbReference type="Proteomes" id="UP000485058">
    <property type="component" value="Unassembled WGS sequence"/>
</dbReference>
<evidence type="ECO:0000313" key="5">
    <source>
        <dbReference type="Proteomes" id="UP000485058"/>
    </source>
</evidence>
<dbReference type="SUPFAM" id="SSF54211">
    <property type="entry name" value="Ribosomal protein S5 domain 2-like"/>
    <property type="match status" value="1"/>
</dbReference>
<reference evidence="4 5" key="1">
    <citation type="submission" date="2020-02" db="EMBL/GenBank/DDBJ databases">
        <title>Draft genome sequence of Haematococcus lacustris strain NIES-144.</title>
        <authorList>
            <person name="Morimoto D."/>
            <person name="Nakagawa S."/>
            <person name="Yoshida T."/>
            <person name="Sawayama S."/>
        </authorList>
    </citation>
    <scope>NUCLEOTIDE SEQUENCE [LARGE SCALE GENOMIC DNA]</scope>
    <source>
        <strain evidence="4 5">NIES-144</strain>
    </source>
</reference>
<sequence length="164" mass="17104">MQPEEGQGSLAQSGPTLSQLNLAFKNAASQALRKMVLKQGRRVDGRGLCDIRPISARAGLLPRTHGSALFTRGETQVIAVATLGSRSDSLRAQAVRSLATPGSAEPGSKPGPGSGEEEGSSFYLQYFFPPSSVGEVGKVGPPGRRELGHGELAQRALAPCVPNQ</sequence>
<keyword evidence="1" id="KW-0694">RNA-binding</keyword>
<feature type="domain" description="Exoribonuclease phosphorolytic" evidence="3">
    <location>
        <begin position="51"/>
        <end position="162"/>
    </location>
</feature>
<evidence type="ECO:0000313" key="4">
    <source>
        <dbReference type="EMBL" id="GFH24243.1"/>
    </source>
</evidence>
<feature type="non-terminal residue" evidence="4">
    <location>
        <position position="1"/>
    </location>
</feature>
<dbReference type="GO" id="GO:0000965">
    <property type="term" value="P:mitochondrial RNA 3'-end processing"/>
    <property type="evidence" value="ECO:0007669"/>
    <property type="project" value="TreeGrafter"/>
</dbReference>
<dbReference type="GO" id="GO:0000175">
    <property type="term" value="F:3'-5'-RNA exonuclease activity"/>
    <property type="evidence" value="ECO:0007669"/>
    <property type="project" value="TreeGrafter"/>
</dbReference>
<dbReference type="InterPro" id="IPR012162">
    <property type="entry name" value="PNPase"/>
</dbReference>
<dbReference type="EMBL" id="BLLF01002481">
    <property type="protein sequence ID" value="GFH24243.1"/>
    <property type="molecule type" value="Genomic_DNA"/>
</dbReference>
<protein>
    <submittedName>
        <fullName evidence="4">Polyribonucleotidenucleotidyltransferase</fullName>
    </submittedName>
</protein>
<gene>
    <name evidence="4" type="ORF">HaLaN_21999</name>
</gene>
<dbReference type="GO" id="GO:0000958">
    <property type="term" value="P:mitochondrial mRNA catabolic process"/>
    <property type="evidence" value="ECO:0007669"/>
    <property type="project" value="TreeGrafter"/>
</dbReference>
<evidence type="ECO:0000259" key="3">
    <source>
        <dbReference type="Pfam" id="PF01138"/>
    </source>
</evidence>
<dbReference type="GO" id="GO:0003723">
    <property type="term" value="F:RNA binding"/>
    <property type="evidence" value="ECO:0007669"/>
    <property type="project" value="UniProtKB-KW"/>
</dbReference>
<dbReference type="InterPro" id="IPR020568">
    <property type="entry name" value="Ribosomal_Su5_D2-typ_SF"/>
</dbReference>
<dbReference type="InterPro" id="IPR001247">
    <property type="entry name" value="ExoRNase_PH_dom1"/>
</dbReference>
<dbReference type="GO" id="GO:0004654">
    <property type="term" value="F:polyribonucleotide nucleotidyltransferase activity"/>
    <property type="evidence" value="ECO:0007669"/>
    <property type="project" value="InterPro"/>
</dbReference>
<dbReference type="PANTHER" id="PTHR11252:SF0">
    <property type="entry name" value="POLYRIBONUCLEOTIDE NUCLEOTIDYLTRANSFERASE 1, MITOCHONDRIAL"/>
    <property type="match status" value="1"/>
</dbReference>
<feature type="non-terminal residue" evidence="4">
    <location>
        <position position="164"/>
    </location>
</feature>
<evidence type="ECO:0000256" key="1">
    <source>
        <dbReference type="ARBA" id="ARBA00022884"/>
    </source>
</evidence>
<dbReference type="AlphaFoldDB" id="A0A699ZNI1"/>
<dbReference type="InterPro" id="IPR027408">
    <property type="entry name" value="PNPase/RNase_PH_dom_sf"/>
</dbReference>